<protein>
    <submittedName>
        <fullName evidence="1">Uncharacterized protein</fullName>
    </submittedName>
</protein>
<proteinExistence type="predicted"/>
<accession>A0ABM9P3P9</accession>
<name>A0ABM9P3P9_9FLAO</name>
<comment type="caution">
    <text evidence="1">The sequence shown here is derived from an EMBL/GenBank/DDBJ whole genome shotgun (WGS) entry which is preliminary data.</text>
</comment>
<organism evidence="1 2">
    <name type="scientific">Tenacibaculum platacis</name>
    <dbReference type="NCBI Taxonomy" id="3137852"/>
    <lineage>
        <taxon>Bacteria</taxon>
        <taxon>Pseudomonadati</taxon>
        <taxon>Bacteroidota</taxon>
        <taxon>Flavobacteriia</taxon>
        <taxon>Flavobacteriales</taxon>
        <taxon>Flavobacteriaceae</taxon>
        <taxon>Tenacibaculum</taxon>
    </lineage>
</organism>
<reference evidence="1 2" key="1">
    <citation type="submission" date="2024-05" db="EMBL/GenBank/DDBJ databases">
        <authorList>
            <person name="Duchaud E."/>
        </authorList>
    </citation>
    <scope>NUCLEOTIDE SEQUENCE [LARGE SCALE GENOMIC DNA]</scope>
    <source>
        <strain evidence="1">Ena-SAMPLE-TAB-13-05-2024-13:56:06:370-140302</strain>
    </source>
</reference>
<dbReference type="EMBL" id="CAXIXY010000006">
    <property type="protein sequence ID" value="CAL2090540.1"/>
    <property type="molecule type" value="Genomic_DNA"/>
</dbReference>
<keyword evidence="2" id="KW-1185">Reference proteome</keyword>
<dbReference type="RefSeq" id="WP_348712963.1">
    <property type="nucleotide sequence ID" value="NZ_CAXIXW010000013.1"/>
</dbReference>
<evidence type="ECO:0000313" key="2">
    <source>
        <dbReference type="Proteomes" id="UP001497416"/>
    </source>
</evidence>
<dbReference type="Proteomes" id="UP001497416">
    <property type="component" value="Unassembled WGS sequence"/>
</dbReference>
<sequence length="96" mass="11035">MKKSIRIIFALVFIVILSNCNEAKKELQILTNIEDARKFVSESFNEKEETLLISDKLNDGLGLNMAIIGDGILKKGYMPDGFIQKEGYRIYKYKKE</sequence>
<gene>
    <name evidence="1" type="ORF">T190607A01A_40033</name>
</gene>
<evidence type="ECO:0000313" key="1">
    <source>
        <dbReference type="EMBL" id="CAL2090540.1"/>
    </source>
</evidence>